<dbReference type="CDD" id="cd14860">
    <property type="entry name" value="4HBD_NAD"/>
    <property type="match status" value="1"/>
</dbReference>
<organism evidence="5 6">
    <name type="scientific">Acetobacterium bakii</name>
    <dbReference type="NCBI Taxonomy" id="52689"/>
    <lineage>
        <taxon>Bacteria</taxon>
        <taxon>Bacillati</taxon>
        <taxon>Bacillota</taxon>
        <taxon>Clostridia</taxon>
        <taxon>Eubacteriales</taxon>
        <taxon>Eubacteriaceae</taxon>
        <taxon>Acetobacterium</taxon>
    </lineage>
</organism>
<protein>
    <submittedName>
        <fullName evidence="5">4-hydroxybutyrate dehydrogenase</fullName>
    </submittedName>
</protein>
<feature type="domain" description="Alcohol dehydrogenase iron-type/glycerol dehydrogenase GldA" evidence="3">
    <location>
        <begin position="16"/>
        <end position="165"/>
    </location>
</feature>
<dbReference type="GO" id="GO:0046872">
    <property type="term" value="F:metal ion binding"/>
    <property type="evidence" value="ECO:0007669"/>
    <property type="project" value="InterPro"/>
</dbReference>
<keyword evidence="2" id="KW-0560">Oxidoreductase</keyword>
<evidence type="ECO:0000259" key="3">
    <source>
        <dbReference type="Pfam" id="PF00465"/>
    </source>
</evidence>
<dbReference type="EMBL" id="LGYO01000077">
    <property type="protein sequence ID" value="KNZ40199.1"/>
    <property type="molecule type" value="Genomic_DNA"/>
</dbReference>
<evidence type="ECO:0000313" key="5">
    <source>
        <dbReference type="EMBL" id="KNZ40199.1"/>
    </source>
</evidence>
<evidence type="ECO:0000259" key="4">
    <source>
        <dbReference type="Pfam" id="PF25137"/>
    </source>
</evidence>
<accession>A0A0L6TV93</accession>
<comment type="caution">
    <text evidence="5">The sequence shown here is derived from an EMBL/GenBank/DDBJ whole genome shotgun (WGS) entry which is preliminary data.</text>
</comment>
<name>A0A0L6TV93_9FIRM</name>
<dbReference type="PANTHER" id="PTHR11496:SF102">
    <property type="entry name" value="ALCOHOL DEHYDROGENASE 4"/>
    <property type="match status" value="1"/>
</dbReference>
<sequence length="373" mass="42416">MMKQFRIVPTIQQFDNCKELCQNFQIGKGDLVFVSEGTYERYFKHHIDREAYFVNYRKYGKGEPTDIMVESIYADIKDYKFNRVFGIGGGTILDVAKLFALKTTVPVVDLFNKKLEIVKDKELILIPTTCGTGSEVTNISILELTSIRSKFGLAVDELYADYAALVPELLEHLPMEFFAASSIDALIHGIESYTSPKANDFTKLFSKKAMEMILRGYKIIAENGKEARKPLLKDFMMASAFAGVAFGNAGCAAVHAMSYPLGANYHVPHGEANYVMFTEVYKAYQSMKPDGTIRELNIFLADILECEPNEIYNEIENLLNHIIMKKALHEYGVKEEELENFTDEVMTKQTRLMANNYVPFSREQILAIYKSLY</sequence>
<dbReference type="InterPro" id="IPR001670">
    <property type="entry name" value="ADH_Fe/GldA"/>
</dbReference>
<reference evidence="6" key="1">
    <citation type="submission" date="2015-07" db="EMBL/GenBank/DDBJ databases">
        <title>Draft genome sequence of Acetobacterium bakii DSM 8293, a potential psychrophilic chemical producer through syngas fermentation.</title>
        <authorList>
            <person name="Song Y."/>
            <person name="Hwang S."/>
            <person name="Cho B.-K."/>
        </authorList>
    </citation>
    <scope>NUCLEOTIDE SEQUENCE [LARGE SCALE GENOMIC DNA]</scope>
    <source>
        <strain evidence="6">DSM 8239</strain>
    </source>
</reference>
<evidence type="ECO:0000313" key="6">
    <source>
        <dbReference type="Proteomes" id="UP000036873"/>
    </source>
</evidence>
<gene>
    <name evidence="5" type="ORF">AKG39_18920</name>
</gene>
<dbReference type="GO" id="GO:0004022">
    <property type="term" value="F:alcohol dehydrogenase (NAD+) activity"/>
    <property type="evidence" value="ECO:0007669"/>
    <property type="project" value="TreeGrafter"/>
</dbReference>
<dbReference type="InterPro" id="IPR056798">
    <property type="entry name" value="ADH_Fe_C"/>
</dbReference>
<keyword evidence="6" id="KW-1185">Reference proteome</keyword>
<dbReference type="Proteomes" id="UP000036873">
    <property type="component" value="Unassembled WGS sequence"/>
</dbReference>
<comment type="similarity">
    <text evidence="1">Belongs to the iron-containing alcohol dehydrogenase family.</text>
</comment>
<dbReference type="Pfam" id="PF00465">
    <property type="entry name" value="Fe-ADH"/>
    <property type="match status" value="1"/>
</dbReference>
<dbReference type="Gene3D" id="3.40.50.1970">
    <property type="match status" value="1"/>
</dbReference>
<dbReference type="Pfam" id="PF25137">
    <property type="entry name" value="ADH_Fe_C"/>
    <property type="match status" value="1"/>
</dbReference>
<dbReference type="PANTHER" id="PTHR11496">
    <property type="entry name" value="ALCOHOL DEHYDROGENASE"/>
    <property type="match status" value="1"/>
</dbReference>
<dbReference type="SUPFAM" id="SSF56796">
    <property type="entry name" value="Dehydroquinate synthase-like"/>
    <property type="match status" value="1"/>
</dbReference>
<dbReference type="InterPro" id="IPR039697">
    <property type="entry name" value="Alcohol_dehydrogenase_Fe"/>
</dbReference>
<dbReference type="STRING" id="52689.AKG39_18920"/>
<feature type="domain" description="Fe-containing alcohol dehydrogenase-like C-terminal" evidence="4">
    <location>
        <begin position="179"/>
        <end position="373"/>
    </location>
</feature>
<proteinExistence type="inferred from homology"/>
<evidence type="ECO:0000256" key="2">
    <source>
        <dbReference type="ARBA" id="ARBA00023002"/>
    </source>
</evidence>
<evidence type="ECO:0000256" key="1">
    <source>
        <dbReference type="ARBA" id="ARBA00007358"/>
    </source>
</evidence>
<dbReference type="AlphaFoldDB" id="A0A0L6TV93"/>
<dbReference type="Gene3D" id="1.20.1090.10">
    <property type="entry name" value="Dehydroquinate synthase-like - alpha domain"/>
    <property type="match status" value="1"/>
</dbReference>
<dbReference type="PATRIC" id="fig|52689.4.peg.3703"/>